<gene>
    <name evidence="3" type="ORF">BCL93_10535</name>
</gene>
<dbReference type="InterPro" id="IPR009040">
    <property type="entry name" value="Ferritin-like_diiron"/>
</dbReference>
<evidence type="ECO:0000256" key="1">
    <source>
        <dbReference type="SAM" id="SignalP"/>
    </source>
</evidence>
<evidence type="ECO:0000313" key="3">
    <source>
        <dbReference type="EMBL" id="RAR61438.1"/>
    </source>
</evidence>
<dbReference type="RefSeq" id="WP_112054788.1">
    <property type="nucleotide sequence ID" value="NZ_QLSX01000005.1"/>
</dbReference>
<keyword evidence="1" id="KW-0732">Signal</keyword>
<dbReference type="SUPFAM" id="SSF47240">
    <property type="entry name" value="Ferritin-like"/>
    <property type="match status" value="1"/>
</dbReference>
<organism evidence="3 4">
    <name type="scientific">Onishia taeanensis</name>
    <dbReference type="NCBI Taxonomy" id="284577"/>
    <lineage>
        <taxon>Bacteria</taxon>
        <taxon>Pseudomonadati</taxon>
        <taxon>Pseudomonadota</taxon>
        <taxon>Gammaproteobacteria</taxon>
        <taxon>Oceanospirillales</taxon>
        <taxon>Halomonadaceae</taxon>
        <taxon>Onishia</taxon>
    </lineage>
</organism>
<dbReference type="InterPro" id="IPR052753">
    <property type="entry name" value="Rbr2/Nigerythrin"/>
</dbReference>
<dbReference type="Gene3D" id="1.20.1260.10">
    <property type="match status" value="1"/>
</dbReference>
<feature type="chain" id="PRO_5016320468" evidence="1">
    <location>
        <begin position="26"/>
        <end position="160"/>
    </location>
</feature>
<dbReference type="GO" id="GO:0016491">
    <property type="term" value="F:oxidoreductase activity"/>
    <property type="evidence" value="ECO:0007669"/>
    <property type="project" value="InterPro"/>
</dbReference>
<evidence type="ECO:0000313" key="4">
    <source>
        <dbReference type="Proteomes" id="UP000249700"/>
    </source>
</evidence>
<dbReference type="Pfam" id="PF02915">
    <property type="entry name" value="Rubrerythrin"/>
    <property type="match status" value="1"/>
</dbReference>
<evidence type="ECO:0000259" key="2">
    <source>
        <dbReference type="PROSITE" id="PS50905"/>
    </source>
</evidence>
<dbReference type="Proteomes" id="UP000249700">
    <property type="component" value="Unassembled WGS sequence"/>
</dbReference>
<dbReference type="GO" id="GO:0046872">
    <property type="term" value="F:metal ion binding"/>
    <property type="evidence" value="ECO:0007669"/>
    <property type="project" value="InterPro"/>
</dbReference>
<reference evidence="3 4" key="1">
    <citation type="submission" date="2018-06" db="EMBL/GenBank/DDBJ databases">
        <title>Comparative analysis of microorganisms from saline springs in Andes Mountain Range, Colombia.</title>
        <authorList>
            <person name="Rubin E."/>
        </authorList>
    </citation>
    <scope>NUCLEOTIDE SEQUENCE [LARGE SCALE GENOMIC DNA]</scope>
    <source>
        <strain evidence="3 4">USBA-857</strain>
    </source>
</reference>
<comment type="caution">
    <text evidence="3">The sequence shown here is derived from an EMBL/GenBank/DDBJ whole genome shotgun (WGS) entry which is preliminary data.</text>
</comment>
<feature type="domain" description="Ferritin-like diiron" evidence="2">
    <location>
        <begin position="27"/>
        <end position="158"/>
    </location>
</feature>
<dbReference type="EMBL" id="QLSX01000005">
    <property type="protein sequence ID" value="RAR61438.1"/>
    <property type="molecule type" value="Genomic_DNA"/>
</dbReference>
<feature type="signal peptide" evidence="1">
    <location>
        <begin position="1"/>
        <end position="25"/>
    </location>
</feature>
<dbReference type="AlphaFoldDB" id="A0A328XQK9"/>
<dbReference type="InterPro" id="IPR012347">
    <property type="entry name" value="Ferritin-like"/>
</dbReference>
<accession>A0A328XQK9</accession>
<sequence length="160" mass="17735">MRTVRNVLSISMAAVGLSFVGPVFAGDSLDPQTAENLKTAMHGEAFAHLKYSDFAKKARESGHPELAKLFNQNSKVEAYEHFAREADAAGLVESDKQNLLGSMAQEHYENTKMYVSFAKQADNVGDNKVADMFRQIAADEGDHYTLYKRALKKLNNGEMD</sequence>
<name>A0A328XQK9_9GAMM</name>
<dbReference type="CDD" id="cd01041">
    <property type="entry name" value="Rubrerythrin"/>
    <property type="match status" value="1"/>
</dbReference>
<dbReference type="OrthoDB" id="9799749at2"/>
<proteinExistence type="predicted"/>
<dbReference type="PANTHER" id="PTHR33746">
    <property type="entry name" value="RUBRERYTHRIN"/>
    <property type="match status" value="1"/>
</dbReference>
<dbReference type="PANTHER" id="PTHR33746:SF4">
    <property type="entry name" value="RUBRERYTHRIN"/>
    <property type="match status" value="1"/>
</dbReference>
<dbReference type="InterPro" id="IPR009078">
    <property type="entry name" value="Ferritin-like_SF"/>
</dbReference>
<dbReference type="InterPro" id="IPR003251">
    <property type="entry name" value="Rr_diiron-bd_dom"/>
</dbReference>
<protein>
    <submittedName>
        <fullName evidence="3">Rubrerythrin</fullName>
    </submittedName>
</protein>
<dbReference type="PROSITE" id="PS50905">
    <property type="entry name" value="FERRITIN_LIKE"/>
    <property type="match status" value="1"/>
</dbReference>